<dbReference type="GO" id="GO:0003677">
    <property type="term" value="F:DNA binding"/>
    <property type="evidence" value="ECO:0007669"/>
    <property type="project" value="UniProtKB-UniRule"/>
</dbReference>
<evidence type="ECO:0000256" key="11">
    <source>
        <dbReference type="ARBA" id="ARBA00029504"/>
    </source>
</evidence>
<evidence type="ECO:0000256" key="13">
    <source>
        <dbReference type="RuleBase" id="RU003587"/>
    </source>
</evidence>
<accession>A0ABD7WVD2</accession>
<dbReference type="GO" id="GO:0005737">
    <property type="term" value="C:cytoplasm"/>
    <property type="evidence" value="ECO:0007669"/>
    <property type="project" value="UniProtKB-SubCell"/>
</dbReference>
<dbReference type="InterPro" id="IPR024759">
    <property type="entry name" value="UvrB_YAD/RRR_dom"/>
</dbReference>
<keyword evidence="4 12" id="KW-0547">Nucleotide-binding</keyword>
<keyword evidence="8 12" id="KW-0267">Excision nuclease</keyword>
<dbReference type="InterPro" id="IPR006935">
    <property type="entry name" value="Helicase/UvrB_N"/>
</dbReference>
<dbReference type="InterPro" id="IPR041471">
    <property type="entry name" value="UvrB_inter"/>
</dbReference>
<dbReference type="NCBIfam" id="TIGR00631">
    <property type="entry name" value="uvrb"/>
    <property type="match status" value="1"/>
</dbReference>
<evidence type="ECO:0000256" key="7">
    <source>
        <dbReference type="ARBA" id="ARBA00022840"/>
    </source>
</evidence>
<comment type="domain">
    <text evidence="12">The beta-hairpin motif is involved in DNA binding.</text>
</comment>
<evidence type="ECO:0000256" key="6">
    <source>
        <dbReference type="ARBA" id="ARBA00022769"/>
    </source>
</evidence>
<dbReference type="PANTHER" id="PTHR24029:SF0">
    <property type="entry name" value="UVRABC SYSTEM PROTEIN B"/>
    <property type="match status" value="1"/>
</dbReference>
<comment type="subcellular location">
    <subcellularLocation>
        <location evidence="1 12 13">Cytoplasm</location>
    </subcellularLocation>
</comment>
<dbReference type="GO" id="GO:0005524">
    <property type="term" value="F:ATP binding"/>
    <property type="evidence" value="ECO:0007669"/>
    <property type="project" value="UniProtKB-UniRule"/>
</dbReference>
<keyword evidence="12 13" id="KW-0742">SOS response</keyword>
<dbReference type="SUPFAM" id="SSF52540">
    <property type="entry name" value="P-loop containing nucleoside triphosphate hydrolases"/>
    <property type="match status" value="2"/>
</dbReference>
<feature type="domain" description="Helicase C-terminal" evidence="17">
    <location>
        <begin position="430"/>
        <end position="592"/>
    </location>
</feature>
<sequence>MKDQFELVSPYQPQGDQPKAIEKIVKGIKEGKQHQVLLGATGTGKTFTMSNVIKEINKPTLIMAHNKTLAGQLYSEFKEFFPNNAVEYFVSYYDYYQPEAYVPQTDTFIEKDASINDEIDKLRHSATSALFERKDVIIIASVSCIYGLGSPEEYKEMVVSLRVGMEKERNQLLRTLVDVQYERNDIDFKRGTFRVRGDVVEIFPVSRDEHCIRVEFFGDEIDRIREVDALTGEIIGDREHVAIFPASHFVTREEKMRVAIQNIEKELEEQLEKLKEAGKLLEAQRLEQRTRYDLEMMREMGFCSGIENYSRHLTLRPAGSTPYTLLDFFPEDFLLVVDESHVTIPQVRGMYNGDQARKQVLVDHGFRLPSALDNRPLKFDEFEQHIKQIVHVSATPGPYELEKAPEVIEQIIRPTGLLDPNIEVRPIEGQIDDLIGEIHDRIKRNERVLVTTLTKKMSEDLTNYLKEIGIKVQYLHSEVKTLERIEIIRELRLGKYDVLIGINLLREGLDIPEVSLVTILDADKEGFLRSERSLIQTIGRAARNANGHVIMYADRITNSMDIAINETKRRRSIQEAYNEEHGITPTTIQKEVRGSIRATVVAEDTETYEEAPAFDKLNKKEKAKLIEEMEQEMKEAAKALNFERAAELRDLILELKAEG</sequence>
<dbReference type="SUPFAM" id="SSF46600">
    <property type="entry name" value="C-terminal UvrC-binding domain of UvrB"/>
    <property type="match status" value="1"/>
</dbReference>
<evidence type="ECO:0000256" key="14">
    <source>
        <dbReference type="SAM" id="Coils"/>
    </source>
</evidence>
<reference evidence="18 19" key="1">
    <citation type="submission" date="2023-02" db="EMBL/GenBank/DDBJ databases">
        <title>Complete genome sequence of Priestia aryabhattai G5MAi6, a methanol-tolerant strain isolated from tap water in Hong Kong.</title>
        <authorList>
            <person name="Leung K.M."/>
            <person name="Lai G.K.K."/>
            <person name="Griffin S.D.J."/>
        </authorList>
    </citation>
    <scope>NUCLEOTIDE SEQUENCE [LARGE SCALE GENOMIC DNA]</scope>
    <source>
        <strain evidence="18 19">G5MAi6</strain>
    </source>
</reference>
<organism evidence="18 19">
    <name type="scientific">Priestia aryabhattai</name>
    <name type="common">Bacillus aryabhattai</name>
    <dbReference type="NCBI Taxonomy" id="412384"/>
    <lineage>
        <taxon>Bacteria</taxon>
        <taxon>Bacillati</taxon>
        <taxon>Bacillota</taxon>
        <taxon>Bacilli</taxon>
        <taxon>Bacillales</taxon>
        <taxon>Bacillaceae</taxon>
        <taxon>Priestia</taxon>
    </lineage>
</organism>
<evidence type="ECO:0000259" key="16">
    <source>
        <dbReference type="PROSITE" id="PS51192"/>
    </source>
</evidence>
<gene>
    <name evidence="12 18" type="primary">uvrB</name>
    <name evidence="18" type="ORF">PWO00_26295</name>
</gene>
<feature type="short sequence motif" description="Beta-hairpin" evidence="12">
    <location>
        <begin position="92"/>
        <end position="115"/>
    </location>
</feature>
<evidence type="ECO:0000256" key="5">
    <source>
        <dbReference type="ARBA" id="ARBA00022763"/>
    </source>
</evidence>
<dbReference type="Pfam" id="PF02151">
    <property type="entry name" value="UVR"/>
    <property type="match status" value="1"/>
</dbReference>
<keyword evidence="6 12" id="KW-0228">DNA excision</keyword>
<keyword evidence="5 12" id="KW-0227">DNA damage</keyword>
<dbReference type="Pfam" id="PF12344">
    <property type="entry name" value="UvrB"/>
    <property type="match status" value="1"/>
</dbReference>
<dbReference type="PROSITE" id="PS51194">
    <property type="entry name" value="HELICASE_CTER"/>
    <property type="match status" value="1"/>
</dbReference>
<feature type="coiled-coil region" evidence="14">
    <location>
        <begin position="253"/>
        <end position="287"/>
    </location>
</feature>
<comment type="function">
    <text evidence="12">The UvrABC repair system catalyzes the recognition and processing of DNA lesions. A damage recognition complex composed of 2 UvrA and 2 UvrB subunits scans DNA for abnormalities. Upon binding of the UvrA(2)B(2) complex to a putative damaged site, the DNA wraps around one UvrB monomer. DNA wrap is dependent on ATP binding by UvrB and probably causes local melting of the DNA helix, facilitating insertion of UvrB beta-hairpin between the DNA strands. Then UvrB probes one DNA strand for the presence of a lesion. If a lesion is found the UvrA subunits dissociate and the UvrB-DNA preincision complex is formed. This complex is subsequently bound by UvrC and the second UvrB is released. If no lesion is found, the DNA wraps around the other UvrB subunit that will check the other stand for damage.</text>
</comment>
<dbReference type="Gene3D" id="4.10.860.10">
    <property type="entry name" value="UVR domain"/>
    <property type="match status" value="1"/>
</dbReference>
<evidence type="ECO:0000256" key="2">
    <source>
        <dbReference type="ARBA" id="ARBA00008533"/>
    </source>
</evidence>
<keyword evidence="18" id="KW-0378">Hydrolase</keyword>
<evidence type="ECO:0000256" key="10">
    <source>
        <dbReference type="ARBA" id="ARBA00026033"/>
    </source>
</evidence>
<dbReference type="SMART" id="SM00490">
    <property type="entry name" value="HELICc"/>
    <property type="match status" value="1"/>
</dbReference>
<name>A0ABD7WVD2_PRIAR</name>
<evidence type="ECO:0000256" key="1">
    <source>
        <dbReference type="ARBA" id="ARBA00004496"/>
    </source>
</evidence>
<dbReference type="NCBIfam" id="NF003673">
    <property type="entry name" value="PRK05298.1"/>
    <property type="match status" value="1"/>
</dbReference>
<evidence type="ECO:0000256" key="12">
    <source>
        <dbReference type="HAMAP-Rule" id="MF_00204"/>
    </source>
</evidence>
<dbReference type="PROSITE" id="PS51192">
    <property type="entry name" value="HELICASE_ATP_BIND_1"/>
    <property type="match status" value="1"/>
</dbReference>
<proteinExistence type="inferred from homology"/>
<evidence type="ECO:0000256" key="8">
    <source>
        <dbReference type="ARBA" id="ARBA00022881"/>
    </source>
</evidence>
<feature type="coiled-coil region" evidence="14">
    <location>
        <begin position="619"/>
        <end position="646"/>
    </location>
</feature>
<dbReference type="InterPro" id="IPR001943">
    <property type="entry name" value="UVR_dom"/>
</dbReference>
<evidence type="ECO:0000313" key="19">
    <source>
        <dbReference type="Proteomes" id="UP001220217"/>
    </source>
</evidence>
<dbReference type="CDD" id="cd17916">
    <property type="entry name" value="DEXHc_UvrB"/>
    <property type="match status" value="1"/>
</dbReference>
<dbReference type="GO" id="GO:0009381">
    <property type="term" value="F:excinuclease ABC activity"/>
    <property type="evidence" value="ECO:0007669"/>
    <property type="project" value="UniProtKB-UniRule"/>
</dbReference>
<keyword evidence="14" id="KW-0175">Coiled coil</keyword>
<dbReference type="SMART" id="SM00487">
    <property type="entry name" value="DEXDc"/>
    <property type="match status" value="1"/>
</dbReference>
<evidence type="ECO:0000259" key="15">
    <source>
        <dbReference type="PROSITE" id="PS50151"/>
    </source>
</evidence>
<dbReference type="InterPro" id="IPR036876">
    <property type="entry name" value="UVR_dom_sf"/>
</dbReference>
<evidence type="ECO:0000256" key="9">
    <source>
        <dbReference type="ARBA" id="ARBA00023204"/>
    </source>
</evidence>
<dbReference type="InterPro" id="IPR004807">
    <property type="entry name" value="UvrB"/>
</dbReference>
<dbReference type="GO" id="GO:0009432">
    <property type="term" value="P:SOS response"/>
    <property type="evidence" value="ECO:0007669"/>
    <property type="project" value="UniProtKB-UniRule"/>
</dbReference>
<dbReference type="Gene3D" id="3.40.50.300">
    <property type="entry name" value="P-loop containing nucleotide triphosphate hydrolases"/>
    <property type="match status" value="3"/>
</dbReference>
<evidence type="ECO:0000256" key="4">
    <source>
        <dbReference type="ARBA" id="ARBA00022741"/>
    </source>
</evidence>
<dbReference type="InterPro" id="IPR014001">
    <property type="entry name" value="Helicase_ATP-bd"/>
</dbReference>
<dbReference type="Proteomes" id="UP001220217">
    <property type="component" value="Chromosome"/>
</dbReference>
<comment type="subunit">
    <text evidence="10 12 13">Forms a heterotetramer with UvrA during the search for lesions. Interacts with UvrC in an incision complex.</text>
</comment>
<dbReference type="EMBL" id="CP118718">
    <property type="protein sequence ID" value="WEA44280.1"/>
    <property type="molecule type" value="Genomic_DNA"/>
</dbReference>
<dbReference type="InterPro" id="IPR027417">
    <property type="entry name" value="P-loop_NTPase"/>
</dbReference>
<keyword evidence="9 12" id="KW-0234">DNA repair</keyword>
<dbReference type="CDD" id="cd18790">
    <property type="entry name" value="SF2_C_UvrB"/>
    <property type="match status" value="1"/>
</dbReference>
<feature type="domain" description="Helicase ATP-binding" evidence="16">
    <location>
        <begin position="26"/>
        <end position="177"/>
    </location>
</feature>
<dbReference type="RefSeq" id="WP_045291666.1">
    <property type="nucleotide sequence ID" value="NZ_CP085485.1"/>
</dbReference>
<protein>
    <recommendedName>
        <fullName evidence="11 12">UvrABC system protein B</fullName>
        <shortName evidence="12">Protein UvrB</shortName>
    </recommendedName>
    <alternativeName>
        <fullName evidence="12">Excinuclease ABC subunit B</fullName>
    </alternativeName>
</protein>
<dbReference type="AlphaFoldDB" id="A0ABD7WVD2"/>
<keyword evidence="3 12" id="KW-0963">Cytoplasm</keyword>
<dbReference type="PANTHER" id="PTHR24029">
    <property type="entry name" value="UVRABC SYSTEM PROTEIN B"/>
    <property type="match status" value="1"/>
</dbReference>
<comment type="similarity">
    <text evidence="2 12 13">Belongs to the UvrB family.</text>
</comment>
<dbReference type="HAMAP" id="MF_00204">
    <property type="entry name" value="UvrB"/>
    <property type="match status" value="1"/>
</dbReference>
<dbReference type="Pfam" id="PF00271">
    <property type="entry name" value="Helicase_C"/>
    <property type="match status" value="1"/>
</dbReference>
<feature type="binding site" evidence="12">
    <location>
        <begin position="39"/>
        <end position="46"/>
    </location>
    <ligand>
        <name>ATP</name>
        <dbReference type="ChEBI" id="CHEBI:30616"/>
    </ligand>
</feature>
<evidence type="ECO:0000256" key="3">
    <source>
        <dbReference type="ARBA" id="ARBA00022490"/>
    </source>
</evidence>
<dbReference type="InterPro" id="IPR001650">
    <property type="entry name" value="Helicase_C-like"/>
</dbReference>
<evidence type="ECO:0000313" key="18">
    <source>
        <dbReference type="EMBL" id="WEA44280.1"/>
    </source>
</evidence>
<dbReference type="Pfam" id="PF04851">
    <property type="entry name" value="ResIII"/>
    <property type="match status" value="1"/>
</dbReference>
<feature type="domain" description="UVR" evidence="15">
    <location>
        <begin position="623"/>
        <end position="658"/>
    </location>
</feature>
<dbReference type="GO" id="GO:0006289">
    <property type="term" value="P:nucleotide-excision repair"/>
    <property type="evidence" value="ECO:0007669"/>
    <property type="project" value="UniProtKB-UniRule"/>
</dbReference>
<evidence type="ECO:0000259" key="17">
    <source>
        <dbReference type="PROSITE" id="PS51194"/>
    </source>
</evidence>
<keyword evidence="7 12" id="KW-0067">ATP-binding</keyword>
<dbReference type="PROSITE" id="PS50151">
    <property type="entry name" value="UVR"/>
    <property type="match status" value="1"/>
</dbReference>
<dbReference type="Pfam" id="PF17757">
    <property type="entry name" value="UvrB_inter"/>
    <property type="match status" value="1"/>
</dbReference>